<protein>
    <submittedName>
        <fullName evidence="1">DUF3107 domain-containing protein</fullName>
    </submittedName>
</protein>
<comment type="caution">
    <text evidence="1">The sequence shown here is derived from an EMBL/GenBank/DDBJ whole genome shotgun (WGS) entry which is preliminary data.</text>
</comment>
<keyword evidence="2" id="KW-1185">Reference proteome</keyword>
<name>A0ABP8EJF6_9MICO</name>
<evidence type="ECO:0000313" key="2">
    <source>
        <dbReference type="Proteomes" id="UP001501586"/>
    </source>
</evidence>
<proteinExistence type="predicted"/>
<dbReference type="InterPro" id="IPR021456">
    <property type="entry name" value="DUF3107"/>
</dbReference>
<dbReference type="Pfam" id="PF11305">
    <property type="entry name" value="DUF3107"/>
    <property type="match status" value="1"/>
</dbReference>
<evidence type="ECO:0000313" key="1">
    <source>
        <dbReference type="EMBL" id="GAA4284073.1"/>
    </source>
</evidence>
<accession>A0ABP8EJF6</accession>
<dbReference type="RefSeq" id="WP_236864191.1">
    <property type="nucleotide sequence ID" value="NZ_BAABAZ010000005.1"/>
</dbReference>
<sequence>MEIKIGVRQAPRELVIETDETTAEVSAKVTEALTADGILTLTDTKGRQVIVPASAVAYVETGDERQHPVGFGVV</sequence>
<dbReference type="EMBL" id="BAABAZ010000005">
    <property type="protein sequence ID" value="GAA4284073.1"/>
    <property type="molecule type" value="Genomic_DNA"/>
</dbReference>
<dbReference type="Proteomes" id="UP001501586">
    <property type="component" value="Unassembled WGS sequence"/>
</dbReference>
<organism evidence="1 2">
    <name type="scientific">Brevibacterium daeguense</name>
    <dbReference type="NCBI Taxonomy" id="909936"/>
    <lineage>
        <taxon>Bacteria</taxon>
        <taxon>Bacillati</taxon>
        <taxon>Actinomycetota</taxon>
        <taxon>Actinomycetes</taxon>
        <taxon>Micrococcales</taxon>
        <taxon>Brevibacteriaceae</taxon>
        <taxon>Brevibacterium</taxon>
    </lineage>
</organism>
<reference evidence="2" key="1">
    <citation type="journal article" date="2019" name="Int. J. Syst. Evol. Microbiol.">
        <title>The Global Catalogue of Microorganisms (GCM) 10K type strain sequencing project: providing services to taxonomists for standard genome sequencing and annotation.</title>
        <authorList>
            <consortium name="The Broad Institute Genomics Platform"/>
            <consortium name="The Broad Institute Genome Sequencing Center for Infectious Disease"/>
            <person name="Wu L."/>
            <person name="Ma J."/>
        </authorList>
    </citation>
    <scope>NUCLEOTIDE SEQUENCE [LARGE SCALE GENOMIC DNA]</scope>
    <source>
        <strain evidence="2">JCM 17458</strain>
    </source>
</reference>
<gene>
    <name evidence="1" type="ORF">GCM10022261_16040</name>
</gene>